<keyword evidence="3" id="KW-1185">Reference proteome</keyword>
<evidence type="ECO:0000313" key="3">
    <source>
        <dbReference type="Proteomes" id="UP000323917"/>
    </source>
</evidence>
<organism evidence="2 3">
    <name type="scientific">Bythopirellula goksoeyrii</name>
    <dbReference type="NCBI Taxonomy" id="1400387"/>
    <lineage>
        <taxon>Bacteria</taxon>
        <taxon>Pseudomonadati</taxon>
        <taxon>Planctomycetota</taxon>
        <taxon>Planctomycetia</taxon>
        <taxon>Pirellulales</taxon>
        <taxon>Lacipirellulaceae</taxon>
        <taxon>Bythopirellula</taxon>
    </lineage>
</organism>
<dbReference type="EMBL" id="CP042913">
    <property type="protein sequence ID" value="QEG33903.1"/>
    <property type="molecule type" value="Genomic_DNA"/>
</dbReference>
<gene>
    <name evidence="2" type="ORF">Pr1d_11730</name>
</gene>
<reference evidence="2 3" key="1">
    <citation type="submission" date="2019-08" db="EMBL/GenBank/DDBJ databases">
        <title>Deep-cultivation of Planctomycetes and their phenomic and genomic characterization uncovers novel biology.</title>
        <authorList>
            <person name="Wiegand S."/>
            <person name="Jogler M."/>
            <person name="Boedeker C."/>
            <person name="Pinto D."/>
            <person name="Vollmers J."/>
            <person name="Rivas-Marin E."/>
            <person name="Kohn T."/>
            <person name="Peeters S.H."/>
            <person name="Heuer A."/>
            <person name="Rast P."/>
            <person name="Oberbeckmann S."/>
            <person name="Bunk B."/>
            <person name="Jeske O."/>
            <person name="Meyerdierks A."/>
            <person name="Storesund J.E."/>
            <person name="Kallscheuer N."/>
            <person name="Luecker S."/>
            <person name="Lage O.M."/>
            <person name="Pohl T."/>
            <person name="Merkel B.J."/>
            <person name="Hornburger P."/>
            <person name="Mueller R.-W."/>
            <person name="Bruemmer F."/>
            <person name="Labrenz M."/>
            <person name="Spormann A.M."/>
            <person name="Op den Camp H."/>
            <person name="Overmann J."/>
            <person name="Amann R."/>
            <person name="Jetten M.S.M."/>
            <person name="Mascher T."/>
            <person name="Medema M.H."/>
            <person name="Devos D.P."/>
            <person name="Kaster A.-K."/>
            <person name="Ovreas L."/>
            <person name="Rohde M."/>
            <person name="Galperin M.Y."/>
            <person name="Jogler C."/>
        </authorList>
    </citation>
    <scope>NUCLEOTIDE SEQUENCE [LARGE SCALE GENOMIC DNA]</scope>
    <source>
        <strain evidence="2 3">Pr1d</strain>
    </source>
</reference>
<sequence length="38" mass="4108">MVCLGPFFDFEMKSAPILIVSLALLLISLTRNIVLASA</sequence>
<evidence type="ECO:0000313" key="2">
    <source>
        <dbReference type="EMBL" id="QEG33903.1"/>
    </source>
</evidence>
<dbReference type="KEGG" id="bgok:Pr1d_11730"/>
<keyword evidence="1" id="KW-0812">Transmembrane</keyword>
<keyword evidence="1" id="KW-1133">Transmembrane helix</keyword>
<keyword evidence="1" id="KW-0472">Membrane</keyword>
<evidence type="ECO:0000256" key="1">
    <source>
        <dbReference type="SAM" id="Phobius"/>
    </source>
</evidence>
<name>A0A5B9QIE1_9BACT</name>
<dbReference type="Proteomes" id="UP000323917">
    <property type="component" value="Chromosome"/>
</dbReference>
<feature type="transmembrane region" description="Helical" evidence="1">
    <location>
        <begin position="15"/>
        <end position="34"/>
    </location>
</feature>
<accession>A0A5B9QIE1</accession>
<proteinExistence type="predicted"/>
<protein>
    <submittedName>
        <fullName evidence="2">Uncharacterized protein</fullName>
    </submittedName>
</protein>
<dbReference type="AlphaFoldDB" id="A0A5B9QIE1"/>